<sequence>MSSLTALSPAEFRAFRVTKVETISHDTKHVVFALPTPEHEMGLTVASCLVAKASINGEDVVRPYTPVNLNSKKGVLELVVKGYPTGKLSKHIVELQVGDSLEMKGPFPKFPYKPNQYKRIGLIAGGSGVTPSFQVIKEALQNPEDTTELVLIFANNTEADILLRGELDSLAASHAARFQVHYVLREAPSEKSWDGYTGFVTKELIEKLLPGPSDQHLVCVCGPPPMMEAISGDKAPDKTQGELAGVLKELRYSPAQVFKF</sequence>
<feature type="binding site" evidence="14">
    <location>
        <position position="130"/>
    </location>
    <ligand>
        <name>FAD</name>
        <dbReference type="ChEBI" id="CHEBI:57692"/>
    </ligand>
</feature>
<evidence type="ECO:0000256" key="1">
    <source>
        <dbReference type="ARBA" id="ARBA00001974"/>
    </source>
</evidence>
<evidence type="ECO:0000313" key="18">
    <source>
        <dbReference type="Proteomes" id="UP000794436"/>
    </source>
</evidence>
<keyword evidence="5 14" id="KW-0285">Flavoprotein</keyword>
<dbReference type="Pfam" id="PF00970">
    <property type="entry name" value="FAD_binding_6"/>
    <property type="match status" value="1"/>
</dbReference>
<dbReference type="InterPro" id="IPR001834">
    <property type="entry name" value="CBR-like"/>
</dbReference>
<feature type="binding site" evidence="14">
    <location>
        <position position="62"/>
    </location>
    <ligand>
        <name>FAD</name>
        <dbReference type="ChEBI" id="CHEBI:57692"/>
    </ligand>
</feature>
<dbReference type="PRINTS" id="PR00371">
    <property type="entry name" value="FPNCR"/>
</dbReference>
<keyword evidence="10 15" id="KW-0520">NAD</keyword>
<dbReference type="Proteomes" id="UP000794436">
    <property type="component" value="Unassembled WGS sequence"/>
</dbReference>
<dbReference type="SUPFAM" id="SSF63380">
    <property type="entry name" value="Riboflavin synthase domain-like"/>
    <property type="match status" value="1"/>
</dbReference>
<dbReference type="InterPro" id="IPR008333">
    <property type="entry name" value="Cbr1-like_FAD-bd_dom"/>
</dbReference>
<feature type="binding site" evidence="14">
    <location>
        <position position="89"/>
    </location>
    <ligand>
        <name>FAD</name>
        <dbReference type="ChEBI" id="CHEBI:57692"/>
    </ligand>
</feature>
<feature type="binding site" evidence="14">
    <location>
        <position position="79"/>
    </location>
    <ligand>
        <name>FAD</name>
        <dbReference type="ChEBI" id="CHEBI:57692"/>
    </ligand>
</feature>
<evidence type="ECO:0000256" key="7">
    <source>
        <dbReference type="ARBA" id="ARBA00022827"/>
    </source>
</evidence>
<comment type="cofactor">
    <cofactor evidence="1 14 15">
        <name>FAD</name>
        <dbReference type="ChEBI" id="CHEBI:57692"/>
    </cofactor>
</comment>
<feature type="binding site" evidence="14">
    <location>
        <position position="87"/>
    </location>
    <ligand>
        <name>FAD</name>
        <dbReference type="ChEBI" id="CHEBI:57692"/>
    </ligand>
</feature>
<dbReference type="PANTHER" id="PTHR19370">
    <property type="entry name" value="NADH-CYTOCHROME B5 REDUCTASE"/>
    <property type="match status" value="1"/>
</dbReference>
<dbReference type="GO" id="GO:0016020">
    <property type="term" value="C:membrane"/>
    <property type="evidence" value="ECO:0007669"/>
    <property type="project" value="UniProtKB-SubCell"/>
</dbReference>
<evidence type="ECO:0000256" key="12">
    <source>
        <dbReference type="ARBA" id="ARBA00023136"/>
    </source>
</evidence>
<evidence type="ECO:0000256" key="4">
    <source>
        <dbReference type="ARBA" id="ARBA00006105"/>
    </source>
</evidence>
<dbReference type="EC" id="1.6.2.2" evidence="15"/>
<dbReference type="GO" id="GO:0005739">
    <property type="term" value="C:mitochondrion"/>
    <property type="evidence" value="ECO:0007669"/>
    <property type="project" value="UniProtKB-SubCell"/>
</dbReference>
<dbReference type="Gene3D" id="2.40.30.10">
    <property type="entry name" value="Translation factors"/>
    <property type="match status" value="1"/>
</dbReference>
<comment type="catalytic activity">
    <reaction evidence="13 15">
        <text>2 Fe(III)-[cytochrome b5] + NADH = 2 Fe(II)-[cytochrome b5] + NAD(+) + H(+)</text>
        <dbReference type="Rhea" id="RHEA:46680"/>
        <dbReference type="Rhea" id="RHEA-COMP:10438"/>
        <dbReference type="Rhea" id="RHEA-COMP:10439"/>
        <dbReference type="ChEBI" id="CHEBI:15378"/>
        <dbReference type="ChEBI" id="CHEBI:29033"/>
        <dbReference type="ChEBI" id="CHEBI:29034"/>
        <dbReference type="ChEBI" id="CHEBI:57540"/>
        <dbReference type="ChEBI" id="CHEBI:57945"/>
        <dbReference type="EC" id="1.6.2.2"/>
    </reaction>
</comment>
<protein>
    <recommendedName>
        <fullName evidence="15">NADH-cytochrome b5 reductase</fullName>
        <ecNumber evidence="15">1.6.2.2</ecNumber>
    </recommendedName>
</protein>
<evidence type="ECO:0000259" key="16">
    <source>
        <dbReference type="PROSITE" id="PS51384"/>
    </source>
</evidence>
<evidence type="ECO:0000256" key="10">
    <source>
        <dbReference type="ARBA" id="ARBA00023027"/>
    </source>
</evidence>
<evidence type="ECO:0000256" key="2">
    <source>
        <dbReference type="ARBA" id="ARBA00004173"/>
    </source>
</evidence>
<name>A0A8K1FIN0_PYTOL</name>
<proteinExistence type="inferred from homology"/>
<evidence type="ECO:0000256" key="6">
    <source>
        <dbReference type="ARBA" id="ARBA00022692"/>
    </source>
</evidence>
<organism evidence="17 18">
    <name type="scientific">Pythium oligandrum</name>
    <name type="common">Mycoparasitic fungus</name>
    <dbReference type="NCBI Taxonomy" id="41045"/>
    <lineage>
        <taxon>Eukaryota</taxon>
        <taxon>Sar</taxon>
        <taxon>Stramenopiles</taxon>
        <taxon>Oomycota</taxon>
        <taxon>Peronosporomycetes</taxon>
        <taxon>Pythiales</taxon>
        <taxon>Pythiaceae</taxon>
        <taxon>Pythium</taxon>
    </lineage>
</organism>
<feature type="binding site" evidence="14">
    <location>
        <position position="64"/>
    </location>
    <ligand>
        <name>FAD</name>
        <dbReference type="ChEBI" id="CHEBI:57692"/>
    </ligand>
</feature>
<evidence type="ECO:0000256" key="9">
    <source>
        <dbReference type="ARBA" id="ARBA00023002"/>
    </source>
</evidence>
<gene>
    <name evidence="17" type="ORF">Poli38472_014711</name>
</gene>
<dbReference type="FunFam" id="2.40.30.10:FF:000069">
    <property type="entry name" value="NADH-cytochrome b5 reductase"/>
    <property type="match status" value="1"/>
</dbReference>
<evidence type="ECO:0000256" key="8">
    <source>
        <dbReference type="ARBA" id="ARBA00022989"/>
    </source>
</evidence>
<feature type="binding site" evidence="14">
    <location>
        <position position="81"/>
    </location>
    <ligand>
        <name>FAD</name>
        <dbReference type="ChEBI" id="CHEBI:57692"/>
    </ligand>
</feature>
<feature type="binding site" evidence="14">
    <location>
        <position position="63"/>
    </location>
    <ligand>
        <name>FAD</name>
        <dbReference type="ChEBI" id="CHEBI:57692"/>
    </ligand>
</feature>
<keyword evidence="18" id="KW-1185">Reference proteome</keyword>
<dbReference type="PROSITE" id="PS51384">
    <property type="entry name" value="FAD_FR"/>
    <property type="match status" value="1"/>
</dbReference>
<keyword evidence="7 14" id="KW-0274">FAD</keyword>
<dbReference type="InterPro" id="IPR001709">
    <property type="entry name" value="Flavoprot_Pyr_Nucl_cyt_Rdtase"/>
</dbReference>
<dbReference type="CDD" id="cd06183">
    <property type="entry name" value="cyt_b5_reduct_like"/>
    <property type="match status" value="1"/>
</dbReference>
<dbReference type="InterPro" id="IPR017938">
    <property type="entry name" value="Riboflavin_synthase-like_b-brl"/>
</dbReference>
<evidence type="ECO:0000256" key="13">
    <source>
        <dbReference type="ARBA" id="ARBA00047682"/>
    </source>
</evidence>
<keyword evidence="8" id="KW-1133">Transmembrane helix</keyword>
<accession>A0A8K1FIN0</accession>
<evidence type="ECO:0000256" key="14">
    <source>
        <dbReference type="PIRSR" id="PIRSR601834-1"/>
    </source>
</evidence>
<keyword evidence="12" id="KW-0472">Membrane</keyword>
<dbReference type="SUPFAM" id="SSF52343">
    <property type="entry name" value="Ferredoxin reductase-like, C-terminal NADP-linked domain"/>
    <property type="match status" value="1"/>
</dbReference>
<evidence type="ECO:0000256" key="11">
    <source>
        <dbReference type="ARBA" id="ARBA00023128"/>
    </source>
</evidence>
<comment type="subcellular location">
    <subcellularLocation>
        <location evidence="3">Membrane</location>
    </subcellularLocation>
    <subcellularLocation>
        <location evidence="2">Mitochondrion</location>
    </subcellularLocation>
</comment>
<keyword evidence="11" id="KW-0496">Mitochondrion</keyword>
<evidence type="ECO:0000313" key="17">
    <source>
        <dbReference type="EMBL" id="TMW64006.1"/>
    </source>
</evidence>
<dbReference type="EMBL" id="SPLM01000042">
    <property type="protein sequence ID" value="TMW64006.1"/>
    <property type="molecule type" value="Genomic_DNA"/>
</dbReference>
<comment type="caution">
    <text evidence="17">The sequence shown here is derived from an EMBL/GenBank/DDBJ whole genome shotgun (WGS) entry which is preliminary data.</text>
</comment>
<evidence type="ECO:0000256" key="15">
    <source>
        <dbReference type="RuleBase" id="RU361226"/>
    </source>
</evidence>
<dbReference type="AlphaFoldDB" id="A0A8K1FIN0"/>
<keyword evidence="6" id="KW-0812">Transmembrane</keyword>
<dbReference type="InterPro" id="IPR017927">
    <property type="entry name" value="FAD-bd_FR_type"/>
</dbReference>
<evidence type="ECO:0000256" key="3">
    <source>
        <dbReference type="ARBA" id="ARBA00004370"/>
    </source>
</evidence>
<feature type="domain" description="FAD-binding FR-type" evidence="16">
    <location>
        <begin position="10"/>
        <end position="113"/>
    </location>
</feature>
<dbReference type="InterPro" id="IPR001433">
    <property type="entry name" value="OxRdtase_FAD/NAD-bd"/>
</dbReference>
<dbReference type="FunFam" id="3.40.50.80:FF:000009">
    <property type="entry name" value="NADH-cytochrome b5 reductase"/>
    <property type="match status" value="1"/>
</dbReference>
<dbReference type="GO" id="GO:0090524">
    <property type="term" value="F:cytochrome-b5 reductase activity, acting on NADH"/>
    <property type="evidence" value="ECO:0007669"/>
    <property type="project" value="UniProtKB-EC"/>
</dbReference>
<dbReference type="PANTHER" id="PTHR19370:SF171">
    <property type="entry name" value="NADH-CYTOCHROME B5 REDUCTASE 2"/>
    <property type="match status" value="1"/>
</dbReference>
<evidence type="ECO:0000256" key="5">
    <source>
        <dbReference type="ARBA" id="ARBA00022630"/>
    </source>
</evidence>
<dbReference type="Gene3D" id="3.40.50.80">
    <property type="entry name" value="Nucleotide-binding domain of ferredoxin-NADP reductase (FNR) module"/>
    <property type="match status" value="1"/>
</dbReference>
<keyword evidence="9 15" id="KW-0560">Oxidoreductase</keyword>
<dbReference type="PRINTS" id="PR00406">
    <property type="entry name" value="CYTB5RDTASE"/>
</dbReference>
<comment type="similarity">
    <text evidence="4 15">Belongs to the flavoprotein pyridine nucleotide cytochrome reductase family.</text>
</comment>
<dbReference type="OrthoDB" id="432685at2759"/>
<dbReference type="InterPro" id="IPR039261">
    <property type="entry name" value="FNR_nucleotide-bd"/>
</dbReference>
<dbReference type="Pfam" id="PF00175">
    <property type="entry name" value="NAD_binding_1"/>
    <property type="match status" value="1"/>
</dbReference>
<reference evidence="17" key="1">
    <citation type="submission" date="2019-03" db="EMBL/GenBank/DDBJ databases">
        <title>Long read genome sequence of the mycoparasitic Pythium oligandrum ATCC 38472 isolated from sugarbeet rhizosphere.</title>
        <authorList>
            <person name="Gaulin E."/>
        </authorList>
    </citation>
    <scope>NUCLEOTIDE SEQUENCE</scope>
    <source>
        <strain evidence="17">ATCC 38472_TT</strain>
    </source>
</reference>